<sequence length="276" mass="30121">MAPQPARAKRLARELQECHRDDDIDVHPVGDSVDHFIGTFSGPQGTSYQGGRFDVDIVAPDRYPFEPLKIKFITKVYHPNISSASGFICLDILGKAWSPVYTLRTCLVSLQSLLSSPEPTDPQDAEVAKHYLTDRRGFEETARFWTESYAHPRPPSTTHTPAPAAGSTTSSPSTASASRPSSRSSSRSARRPPPPSAPTTEPDAPTPTPPTARDLSPSASPSDAPGPKTLARLAGLDWRDVQAFTDMGFPPERVIETLRFLNYRDGNRDRVGEEAV</sequence>
<feature type="region of interest" description="Disordered" evidence="7">
    <location>
        <begin position="148"/>
        <end position="230"/>
    </location>
</feature>
<dbReference type="AlphaFoldDB" id="A0A5C5FPX3"/>
<feature type="compositionally biased region" description="Low complexity" evidence="7">
    <location>
        <begin position="211"/>
        <end position="227"/>
    </location>
</feature>
<evidence type="ECO:0000256" key="3">
    <source>
        <dbReference type="ARBA" id="ARBA00022786"/>
    </source>
</evidence>
<evidence type="ECO:0000313" key="10">
    <source>
        <dbReference type="Proteomes" id="UP000311382"/>
    </source>
</evidence>
<dbReference type="SMART" id="SM00212">
    <property type="entry name" value="UBCc"/>
    <property type="match status" value="1"/>
</dbReference>
<evidence type="ECO:0000256" key="4">
    <source>
        <dbReference type="ARBA" id="ARBA00022840"/>
    </source>
</evidence>
<dbReference type="InterPro" id="IPR000608">
    <property type="entry name" value="UBC"/>
</dbReference>
<comment type="caution">
    <text evidence="9">The sequence shown here is derived from an EMBL/GenBank/DDBJ whole genome shotgun (WGS) entry which is preliminary data.</text>
</comment>
<proteinExistence type="inferred from homology"/>
<dbReference type="SUPFAM" id="SSF54495">
    <property type="entry name" value="UBC-like"/>
    <property type="match status" value="1"/>
</dbReference>
<dbReference type="STRING" id="5288.A0A5C5FPX3"/>
<dbReference type="GO" id="GO:0005524">
    <property type="term" value="F:ATP binding"/>
    <property type="evidence" value="ECO:0007669"/>
    <property type="project" value="UniProtKB-UniRule"/>
</dbReference>
<keyword evidence="4 6" id="KW-0067">ATP-binding</keyword>
<protein>
    <submittedName>
        <fullName evidence="9">Ubiquitin-conjugating enzyme/RWD-like protein</fullName>
    </submittedName>
</protein>
<evidence type="ECO:0000256" key="6">
    <source>
        <dbReference type="RuleBase" id="RU362109"/>
    </source>
</evidence>
<comment type="similarity">
    <text evidence="6">Belongs to the ubiquitin-conjugating enzyme family.</text>
</comment>
<evidence type="ECO:0000256" key="1">
    <source>
        <dbReference type="ARBA" id="ARBA00022679"/>
    </source>
</evidence>
<evidence type="ECO:0000256" key="2">
    <source>
        <dbReference type="ARBA" id="ARBA00022741"/>
    </source>
</evidence>
<dbReference type="InterPro" id="IPR009060">
    <property type="entry name" value="UBA-like_sf"/>
</dbReference>
<evidence type="ECO:0000313" key="9">
    <source>
        <dbReference type="EMBL" id="TNY17851.1"/>
    </source>
</evidence>
<keyword evidence="1" id="KW-0808">Transferase</keyword>
<dbReference type="InterPro" id="IPR016135">
    <property type="entry name" value="UBQ-conjugating_enzyme/RWD"/>
</dbReference>
<evidence type="ECO:0000256" key="5">
    <source>
        <dbReference type="PROSITE-ProRule" id="PRU10133"/>
    </source>
</evidence>
<accession>A0A5C5FPX3</accession>
<organism evidence="9 10">
    <name type="scientific">Rhodotorula diobovata</name>
    <dbReference type="NCBI Taxonomy" id="5288"/>
    <lineage>
        <taxon>Eukaryota</taxon>
        <taxon>Fungi</taxon>
        <taxon>Dikarya</taxon>
        <taxon>Basidiomycota</taxon>
        <taxon>Pucciniomycotina</taxon>
        <taxon>Microbotryomycetes</taxon>
        <taxon>Sporidiobolales</taxon>
        <taxon>Sporidiobolaceae</taxon>
        <taxon>Rhodotorula</taxon>
    </lineage>
</organism>
<dbReference type="PANTHER" id="PTHR24068">
    <property type="entry name" value="UBIQUITIN-CONJUGATING ENZYME E2"/>
    <property type="match status" value="1"/>
</dbReference>
<dbReference type="EMBL" id="SOZI01000172">
    <property type="protein sequence ID" value="TNY17851.1"/>
    <property type="molecule type" value="Genomic_DNA"/>
</dbReference>
<feature type="active site" description="Glycyl thioester intermediate" evidence="5">
    <location>
        <position position="89"/>
    </location>
</feature>
<keyword evidence="2 6" id="KW-0547">Nucleotide-binding</keyword>
<dbReference type="Pfam" id="PF00179">
    <property type="entry name" value="UQ_con"/>
    <property type="match status" value="1"/>
</dbReference>
<evidence type="ECO:0000259" key="8">
    <source>
        <dbReference type="PROSITE" id="PS50127"/>
    </source>
</evidence>
<evidence type="ECO:0000256" key="7">
    <source>
        <dbReference type="SAM" id="MobiDB-lite"/>
    </source>
</evidence>
<dbReference type="PROSITE" id="PS50127">
    <property type="entry name" value="UBC_2"/>
    <property type="match status" value="1"/>
</dbReference>
<feature type="compositionally biased region" description="Low complexity" evidence="7">
    <location>
        <begin position="156"/>
        <end position="187"/>
    </location>
</feature>
<dbReference type="InterPro" id="IPR023313">
    <property type="entry name" value="UBQ-conjugating_AS"/>
</dbReference>
<name>A0A5C5FPX3_9BASI</name>
<dbReference type="InterPro" id="IPR015368">
    <property type="entry name" value="UBA_C_fun"/>
</dbReference>
<dbReference type="SUPFAM" id="SSF46934">
    <property type="entry name" value="UBA-like"/>
    <property type="match status" value="1"/>
</dbReference>
<feature type="domain" description="UBC core" evidence="8">
    <location>
        <begin position="6"/>
        <end position="151"/>
    </location>
</feature>
<dbReference type="Gene3D" id="3.10.110.10">
    <property type="entry name" value="Ubiquitin Conjugating Enzyme"/>
    <property type="match status" value="1"/>
</dbReference>
<gene>
    <name evidence="9" type="ORF">DMC30DRAFT_419408</name>
</gene>
<dbReference type="OrthoDB" id="9993688at2759"/>
<keyword evidence="10" id="KW-1185">Reference proteome</keyword>
<keyword evidence="3 6" id="KW-0833">Ubl conjugation pathway</keyword>
<dbReference type="CDD" id="cd14311">
    <property type="entry name" value="UBA_II_E2_UBC1"/>
    <property type="match status" value="1"/>
</dbReference>
<dbReference type="Gene3D" id="1.10.8.10">
    <property type="entry name" value="DNA helicase RuvA subunit, C-terminal domain"/>
    <property type="match status" value="1"/>
</dbReference>
<feature type="non-terminal residue" evidence="9">
    <location>
        <position position="276"/>
    </location>
</feature>
<dbReference type="Proteomes" id="UP000311382">
    <property type="component" value="Unassembled WGS sequence"/>
</dbReference>
<dbReference type="GO" id="GO:0016740">
    <property type="term" value="F:transferase activity"/>
    <property type="evidence" value="ECO:0007669"/>
    <property type="project" value="UniProtKB-KW"/>
</dbReference>
<dbReference type="PROSITE" id="PS00183">
    <property type="entry name" value="UBC_1"/>
    <property type="match status" value="1"/>
</dbReference>
<dbReference type="Pfam" id="PF09288">
    <property type="entry name" value="UBA_3"/>
    <property type="match status" value="1"/>
</dbReference>
<reference evidence="9 10" key="1">
    <citation type="submission" date="2019-03" db="EMBL/GenBank/DDBJ databases">
        <title>Rhodosporidium diobovatum UCD-FST 08-225 genome sequencing, assembly, and annotation.</title>
        <authorList>
            <person name="Fakankun I.U."/>
            <person name="Fristensky B."/>
            <person name="Levin D.B."/>
        </authorList>
    </citation>
    <scope>NUCLEOTIDE SEQUENCE [LARGE SCALE GENOMIC DNA]</scope>
    <source>
        <strain evidence="9 10">UCD-FST 08-225</strain>
    </source>
</reference>